<dbReference type="Proteomes" id="UP000095463">
    <property type="component" value="Unassembled WGS sequence"/>
</dbReference>
<accession>A0A1E5XX60</accession>
<organism evidence="1 2">
    <name type="scientific">Devosia insulae DS-56</name>
    <dbReference type="NCBI Taxonomy" id="1116389"/>
    <lineage>
        <taxon>Bacteria</taxon>
        <taxon>Pseudomonadati</taxon>
        <taxon>Pseudomonadota</taxon>
        <taxon>Alphaproteobacteria</taxon>
        <taxon>Hyphomicrobiales</taxon>
        <taxon>Devosiaceae</taxon>
        <taxon>Devosia</taxon>
    </lineage>
</organism>
<name>A0A1E5XX60_9HYPH</name>
<protein>
    <submittedName>
        <fullName evidence="1">Uncharacterized protein</fullName>
    </submittedName>
</protein>
<keyword evidence="2" id="KW-1185">Reference proteome</keyword>
<dbReference type="OrthoDB" id="8431056at2"/>
<dbReference type="AlphaFoldDB" id="A0A1E5XX60"/>
<comment type="caution">
    <text evidence="1">The sequence shown here is derived from an EMBL/GenBank/DDBJ whole genome shotgun (WGS) entry which is preliminary data.</text>
</comment>
<sequence length="424" mass="47123">MSAFGDLVRSLAQLFPTKVRQKELIREAGFDPEAVDLSGAPREAWYSIFSYVRPRQGEDALLDVVLAAEPTAEPLVQAYRVEKARNPDRPPDDVDIDIERTVRGIEAAGALPEDVLAALVAAKGRLEKVSTAIKTLLVYKEMHDRLQKQQVLSGSGRQLRIAAQNIADPAQGLLLKGHLQRLQRLLKQTPAWLDGLDPNLQMPERDWLQDFEDGMKVLEAAVNAGDSDDARAAFDSLRAILRGATAHMDGRIFETVTSMRLHEVPDILMVIADALDADDPASPDIVDACSAMTKLSSLLLDRVMRHRLWQEADNRIEELSDLVLSTGAAIPPRATRLWRALSQGMDTLLDQNDTEQWRVEMAECVKAMQQRVTTELADDDLVLALEAYRDVALNQFVEVDTALKQNCTSLHGVSTPLDQLLRRL</sequence>
<dbReference type="RefSeq" id="WP_069907700.1">
    <property type="nucleotide sequence ID" value="NZ_LAJE02000022.1"/>
</dbReference>
<proteinExistence type="predicted"/>
<evidence type="ECO:0000313" key="1">
    <source>
        <dbReference type="EMBL" id="OEO33176.1"/>
    </source>
</evidence>
<gene>
    <name evidence="1" type="ORF">VW23_007925</name>
</gene>
<dbReference type="EMBL" id="LAJE02000022">
    <property type="protein sequence ID" value="OEO33176.1"/>
    <property type="molecule type" value="Genomic_DNA"/>
</dbReference>
<reference evidence="1 2" key="1">
    <citation type="journal article" date="2015" name="Genome Announc.">
        <title>Genome Assemblies of Three Soil-Associated Devosia species: D. insulae, D. limi, and D. soli.</title>
        <authorList>
            <person name="Hassan Y.I."/>
            <person name="Lepp D."/>
            <person name="Zhou T."/>
        </authorList>
    </citation>
    <scope>NUCLEOTIDE SEQUENCE [LARGE SCALE GENOMIC DNA]</scope>
    <source>
        <strain evidence="1 2">DS-56</strain>
    </source>
</reference>
<evidence type="ECO:0000313" key="2">
    <source>
        <dbReference type="Proteomes" id="UP000095463"/>
    </source>
</evidence>